<reference evidence="1 2" key="1">
    <citation type="journal article" date="2016" name="Nat. Commun.">
        <title>Thousands of microbial genomes shed light on interconnected biogeochemical processes in an aquifer system.</title>
        <authorList>
            <person name="Anantharaman K."/>
            <person name="Brown C.T."/>
            <person name="Hug L.A."/>
            <person name="Sharon I."/>
            <person name="Castelle C.J."/>
            <person name="Probst A.J."/>
            <person name="Thomas B.C."/>
            <person name="Singh A."/>
            <person name="Wilkins M.J."/>
            <person name="Karaoz U."/>
            <person name="Brodie E.L."/>
            <person name="Williams K.H."/>
            <person name="Hubbard S.S."/>
            <person name="Banfield J.F."/>
        </authorList>
    </citation>
    <scope>NUCLEOTIDE SEQUENCE [LARGE SCALE GENOMIC DNA]</scope>
</reference>
<dbReference type="EMBL" id="MFTO01000015">
    <property type="protein sequence ID" value="OGI63648.1"/>
    <property type="molecule type" value="Genomic_DNA"/>
</dbReference>
<evidence type="ECO:0000313" key="1">
    <source>
        <dbReference type="EMBL" id="OGI63648.1"/>
    </source>
</evidence>
<dbReference type="AlphaFoldDB" id="A0A1F6V214"/>
<gene>
    <name evidence="1" type="ORF">A2733_00610</name>
</gene>
<dbReference type="SUPFAM" id="SSF48371">
    <property type="entry name" value="ARM repeat"/>
    <property type="match status" value="1"/>
</dbReference>
<evidence type="ECO:0000313" key="2">
    <source>
        <dbReference type="Proteomes" id="UP000178985"/>
    </source>
</evidence>
<name>A0A1F6V214_9BACT</name>
<dbReference type="Proteomes" id="UP000178985">
    <property type="component" value="Unassembled WGS sequence"/>
</dbReference>
<protein>
    <submittedName>
        <fullName evidence="1">Uncharacterized protein</fullName>
    </submittedName>
</protein>
<dbReference type="Gene3D" id="1.25.10.10">
    <property type="entry name" value="Leucine-rich Repeat Variant"/>
    <property type="match status" value="1"/>
</dbReference>
<proteinExistence type="predicted"/>
<dbReference type="InterPro" id="IPR016024">
    <property type="entry name" value="ARM-type_fold"/>
</dbReference>
<comment type="caution">
    <text evidence="1">The sequence shown here is derived from an EMBL/GenBank/DDBJ whole genome shotgun (WGS) entry which is preliminary data.</text>
</comment>
<dbReference type="InterPro" id="IPR011989">
    <property type="entry name" value="ARM-like"/>
</dbReference>
<sequence length="590" mass="68247">MNEQKSGFAKPKDLLPEYIKMYEVSGQDLITRHSLNRYIKNTEQDFLIKEQVDNSSDNFEKKIKEAITDEEKISLIKEGLKSSNIEMQKASVISISFLTSKEKISSLVKLCLKSDDLDIEAQKEAIGMIDSIPEKERSFFIKQCSENPNIEIQKISIEQIGRAPIEDRVSLIRLFLGNPKVIPEVQAVSAKAIMYLPVEERASLINLGLKSIHPEVRESVAGEVSLVRPEKEKISLIKSCLENPNVGVQNSSAAAIGLLPSSDERSSLVDLVSEKIKEGLENPNMEIQKKVIEMIAYASQDKRHLLIRKGLESPYIQVQTKAASMLLWARDENLRELEKILSEKVRQGLKNPDIEVQKDAVYMIWFVPERDKFSLVKLCLENPSIEVQKRAVKLIVYVEIPEEKKKLFDLMLEKDLGEELIKHSLYRNNNIDNKSFSRQEFAKTGSQTTLIGGELKDKTILRHIKPEAFLTWQKIYEDYASWKEFGFDYVPIEPIVSYSLNLKKEQVDVFSVVLDLNFDDWMYKTEMFYEELRKQRDRIKEVLYKLKVNHRHIDGNFCLRFFRNEDSSIDFKKTPRLYLIDFDAAVFEEK</sequence>
<accession>A0A1F6V214</accession>
<organism evidence="1 2">
    <name type="scientific">Candidatus Nomurabacteria bacterium RIFCSPHIGHO2_01_FULL_40_20</name>
    <dbReference type="NCBI Taxonomy" id="1801738"/>
    <lineage>
        <taxon>Bacteria</taxon>
        <taxon>Candidatus Nomuraibacteriota</taxon>
    </lineage>
</organism>